<dbReference type="Gene3D" id="2.40.10.10">
    <property type="entry name" value="Trypsin-like serine proteases"/>
    <property type="match status" value="1"/>
</dbReference>
<organism evidence="1 2">
    <name type="scientific">Parelaphostrongylus tenuis</name>
    <name type="common">Meningeal worm</name>
    <dbReference type="NCBI Taxonomy" id="148309"/>
    <lineage>
        <taxon>Eukaryota</taxon>
        <taxon>Metazoa</taxon>
        <taxon>Ecdysozoa</taxon>
        <taxon>Nematoda</taxon>
        <taxon>Chromadorea</taxon>
        <taxon>Rhabditida</taxon>
        <taxon>Rhabditina</taxon>
        <taxon>Rhabditomorpha</taxon>
        <taxon>Strongyloidea</taxon>
        <taxon>Metastrongylidae</taxon>
        <taxon>Parelaphostrongylus</taxon>
    </lineage>
</organism>
<dbReference type="Proteomes" id="UP001196413">
    <property type="component" value="Unassembled WGS sequence"/>
</dbReference>
<accession>A0AAD5QGZ9</accession>
<dbReference type="EMBL" id="JAHQIW010000364">
    <property type="protein sequence ID" value="KAJ1347650.1"/>
    <property type="molecule type" value="Genomic_DNA"/>
</dbReference>
<dbReference type="InterPro" id="IPR009003">
    <property type="entry name" value="Peptidase_S1_PA"/>
</dbReference>
<sequence length="118" mass="12949">MATERTLFWNQKNGDSGGGITTSLDGKHYLVGLVSFGSSCSDLIMGSSAAAQASTYSPASPLTDKSDFQMSTCNCSVLMSFGVRKARKKVHTDLAFYTADIDEFLDMKVEDRKEKWEQ</sequence>
<dbReference type="AlphaFoldDB" id="A0AAD5QGZ9"/>
<evidence type="ECO:0000313" key="2">
    <source>
        <dbReference type="Proteomes" id="UP001196413"/>
    </source>
</evidence>
<evidence type="ECO:0008006" key="3">
    <source>
        <dbReference type="Google" id="ProtNLM"/>
    </source>
</evidence>
<protein>
    <recommendedName>
        <fullName evidence="3">Peptidase S1 domain-containing protein</fullName>
    </recommendedName>
</protein>
<evidence type="ECO:0000313" key="1">
    <source>
        <dbReference type="EMBL" id="KAJ1347650.1"/>
    </source>
</evidence>
<dbReference type="InterPro" id="IPR043504">
    <property type="entry name" value="Peptidase_S1_PA_chymotrypsin"/>
</dbReference>
<comment type="caution">
    <text evidence="1">The sequence shown here is derived from an EMBL/GenBank/DDBJ whole genome shotgun (WGS) entry which is preliminary data.</text>
</comment>
<gene>
    <name evidence="1" type="ORF">KIN20_002770</name>
</gene>
<dbReference type="SUPFAM" id="SSF50494">
    <property type="entry name" value="Trypsin-like serine proteases"/>
    <property type="match status" value="1"/>
</dbReference>
<proteinExistence type="predicted"/>
<reference evidence="1" key="1">
    <citation type="submission" date="2021-06" db="EMBL/GenBank/DDBJ databases">
        <title>Parelaphostrongylus tenuis whole genome reference sequence.</title>
        <authorList>
            <person name="Garwood T.J."/>
            <person name="Larsen P.A."/>
            <person name="Fountain-Jones N.M."/>
            <person name="Garbe J.R."/>
            <person name="Macchietto M.G."/>
            <person name="Kania S.A."/>
            <person name="Gerhold R.W."/>
            <person name="Richards J.E."/>
            <person name="Wolf T.M."/>
        </authorList>
    </citation>
    <scope>NUCLEOTIDE SEQUENCE</scope>
    <source>
        <strain evidence="1">MNPRO001-30</strain>
        <tissue evidence="1">Meninges</tissue>
    </source>
</reference>
<keyword evidence="2" id="KW-1185">Reference proteome</keyword>
<name>A0AAD5QGZ9_PARTN</name>